<feature type="region of interest" description="Disordered" evidence="1">
    <location>
        <begin position="114"/>
        <end position="138"/>
    </location>
</feature>
<feature type="region of interest" description="Disordered" evidence="1">
    <location>
        <begin position="320"/>
        <end position="369"/>
    </location>
</feature>
<evidence type="ECO:0000256" key="1">
    <source>
        <dbReference type="SAM" id="MobiDB-lite"/>
    </source>
</evidence>
<keyword evidence="2" id="KW-0812">Transmembrane</keyword>
<evidence type="ECO:0000256" key="2">
    <source>
        <dbReference type="SAM" id="Phobius"/>
    </source>
</evidence>
<reference evidence="3" key="1">
    <citation type="submission" date="2023-03" db="EMBL/GenBank/DDBJ databases">
        <title>Massive genome expansion in bonnet fungi (Mycena s.s.) driven by repeated elements and novel gene families across ecological guilds.</title>
        <authorList>
            <consortium name="Lawrence Berkeley National Laboratory"/>
            <person name="Harder C.B."/>
            <person name="Miyauchi S."/>
            <person name="Viragh M."/>
            <person name="Kuo A."/>
            <person name="Thoen E."/>
            <person name="Andreopoulos B."/>
            <person name="Lu D."/>
            <person name="Skrede I."/>
            <person name="Drula E."/>
            <person name="Henrissat B."/>
            <person name="Morin E."/>
            <person name="Kohler A."/>
            <person name="Barry K."/>
            <person name="LaButti K."/>
            <person name="Morin E."/>
            <person name="Salamov A."/>
            <person name="Lipzen A."/>
            <person name="Mereny Z."/>
            <person name="Hegedus B."/>
            <person name="Baldrian P."/>
            <person name="Stursova M."/>
            <person name="Weitz H."/>
            <person name="Taylor A."/>
            <person name="Grigoriev I.V."/>
            <person name="Nagy L.G."/>
            <person name="Martin F."/>
            <person name="Kauserud H."/>
        </authorList>
    </citation>
    <scope>NUCLEOTIDE SEQUENCE</scope>
    <source>
        <strain evidence="3">CBHHK182m</strain>
    </source>
</reference>
<evidence type="ECO:0000313" key="4">
    <source>
        <dbReference type="Proteomes" id="UP001215598"/>
    </source>
</evidence>
<evidence type="ECO:0000313" key="3">
    <source>
        <dbReference type="EMBL" id="KAJ7760928.1"/>
    </source>
</evidence>
<comment type="caution">
    <text evidence="3">The sequence shown here is derived from an EMBL/GenBank/DDBJ whole genome shotgun (WGS) entry which is preliminary data.</text>
</comment>
<feature type="compositionally biased region" description="Acidic residues" evidence="1">
    <location>
        <begin position="327"/>
        <end position="352"/>
    </location>
</feature>
<accession>A0AAD7JCV2</accession>
<gene>
    <name evidence="3" type="ORF">B0H16DRAFT_1531160</name>
</gene>
<sequence>MNAVQASGLVISLVLYVAVVFILLAGPLLFFLCYFFFLISITFPVHLPPMRVSFSLLFTVILSLDAFAAPVPDANDFALEVRKAAKVAAKKAPVKAKAPAIKAKPVPKKVVAPKPAKPAVAPKPVAKPTTPVAKKPVTKAPVAKKPVVKPAAKKVTAPDKKPAAKAPIAKTAAKPAANPPVNPAAKKVATPAKKPAAVAKTPAKVTTPAAKTSAKPVAKGKTAPVKAPAATVPKSCAVRPKPAVKPVVPRADFEVLDSRGKKRPRPQPISACGVVIRDANVRALCEKQKLVFQFAKGALDPKKLTRRTLSDISDGEALTRRTLSDISDSEEEDSDDAEDEEDEESSDSDDSQDGNFSPSPSPPPVAPNQCDHVLELQVLKRTLEAPGGVCATLKAMIASPNSGLTPADTAGLMKPIIDAINGKSNLFFLDRKLNQVKRDEVTASLKGQAPKASGSNLDLKEQRVAVDAYLTNTSVNGPSLTLANNLDKLATAMLTKAETQALAHIKSCAVTTAAADEKALKAAKATLKTSPTVTSAWKNVLSHVAAQAKI</sequence>
<feature type="region of interest" description="Disordered" evidence="1">
    <location>
        <begin position="170"/>
        <end position="221"/>
    </location>
</feature>
<name>A0AAD7JCV2_9AGAR</name>
<dbReference type="EMBL" id="JARKIB010000036">
    <property type="protein sequence ID" value="KAJ7760928.1"/>
    <property type="molecule type" value="Genomic_DNA"/>
</dbReference>
<feature type="compositionally biased region" description="Low complexity" evidence="1">
    <location>
        <begin position="183"/>
        <end position="221"/>
    </location>
</feature>
<dbReference type="AlphaFoldDB" id="A0AAD7JCV2"/>
<organism evidence="3 4">
    <name type="scientific">Mycena metata</name>
    <dbReference type="NCBI Taxonomy" id="1033252"/>
    <lineage>
        <taxon>Eukaryota</taxon>
        <taxon>Fungi</taxon>
        <taxon>Dikarya</taxon>
        <taxon>Basidiomycota</taxon>
        <taxon>Agaricomycotina</taxon>
        <taxon>Agaricomycetes</taxon>
        <taxon>Agaricomycetidae</taxon>
        <taxon>Agaricales</taxon>
        <taxon>Marasmiineae</taxon>
        <taxon>Mycenaceae</taxon>
        <taxon>Mycena</taxon>
    </lineage>
</organism>
<keyword evidence="4" id="KW-1185">Reference proteome</keyword>
<feature type="transmembrane region" description="Helical" evidence="2">
    <location>
        <begin position="6"/>
        <end position="39"/>
    </location>
</feature>
<keyword evidence="2" id="KW-0472">Membrane</keyword>
<proteinExistence type="predicted"/>
<protein>
    <submittedName>
        <fullName evidence="3">Uncharacterized protein</fullName>
    </submittedName>
</protein>
<dbReference type="Proteomes" id="UP001215598">
    <property type="component" value="Unassembled WGS sequence"/>
</dbReference>
<keyword evidence="2" id="KW-1133">Transmembrane helix</keyword>